<keyword evidence="3" id="KW-1185">Reference proteome</keyword>
<dbReference type="Gene3D" id="2.170.130.10">
    <property type="entry name" value="TonB-dependent receptor, plug domain"/>
    <property type="match status" value="1"/>
</dbReference>
<protein>
    <recommendedName>
        <fullName evidence="4">TonB-dependent receptor plug domain-containing protein</fullName>
    </recommendedName>
</protein>
<dbReference type="GO" id="GO:0009279">
    <property type="term" value="C:cell outer membrane"/>
    <property type="evidence" value="ECO:0007669"/>
    <property type="project" value="UniProtKB-SubCell"/>
</dbReference>
<dbReference type="PROSITE" id="PS52016">
    <property type="entry name" value="TONB_DEPENDENT_REC_3"/>
    <property type="match status" value="1"/>
</dbReference>
<name>A0A6M0IFZ6_9BACT</name>
<reference evidence="2 3" key="1">
    <citation type="submission" date="2020-02" db="EMBL/GenBank/DDBJ databases">
        <title>Draft genome sequence of two Spirosoma agri KCTC 52727 and Spirosoma terrae KCTC 52035.</title>
        <authorList>
            <person name="Rojas J."/>
            <person name="Ambika Manirajan B."/>
            <person name="Ratering S."/>
            <person name="Suarez C."/>
            <person name="Schnell S."/>
        </authorList>
    </citation>
    <scope>NUCLEOTIDE SEQUENCE [LARGE SCALE GENOMIC DNA]</scope>
    <source>
        <strain evidence="2 3">KCTC 52727</strain>
    </source>
</reference>
<comment type="similarity">
    <text evidence="1">Belongs to the TonB-dependent receptor family.</text>
</comment>
<evidence type="ECO:0000313" key="2">
    <source>
        <dbReference type="EMBL" id="NEU66675.1"/>
    </source>
</evidence>
<sequence length="106" mass="11618">MKLRHIIPVALTACSFLHLTACHKAGWEITTPRPLEIVINEKPHHTIKPLILVDGTEIENVTKGTLNPDDIESVSVLQSNSANNLVDMYGPKAKDGVILVSTKAKR</sequence>
<evidence type="ECO:0008006" key="4">
    <source>
        <dbReference type="Google" id="ProtNLM"/>
    </source>
</evidence>
<evidence type="ECO:0000256" key="1">
    <source>
        <dbReference type="PROSITE-ProRule" id="PRU01360"/>
    </source>
</evidence>
<keyword evidence="1" id="KW-0472">Membrane</keyword>
<proteinExistence type="inferred from homology"/>
<dbReference type="AlphaFoldDB" id="A0A6M0IFZ6"/>
<organism evidence="2 3">
    <name type="scientific">Spirosoma agri</name>
    <dbReference type="NCBI Taxonomy" id="1987381"/>
    <lineage>
        <taxon>Bacteria</taxon>
        <taxon>Pseudomonadati</taxon>
        <taxon>Bacteroidota</taxon>
        <taxon>Cytophagia</taxon>
        <taxon>Cytophagales</taxon>
        <taxon>Cytophagaceae</taxon>
        <taxon>Spirosoma</taxon>
    </lineage>
</organism>
<dbReference type="InterPro" id="IPR037066">
    <property type="entry name" value="Plug_dom_sf"/>
</dbReference>
<evidence type="ECO:0000313" key="3">
    <source>
        <dbReference type="Proteomes" id="UP000477386"/>
    </source>
</evidence>
<dbReference type="InterPro" id="IPR039426">
    <property type="entry name" value="TonB-dep_rcpt-like"/>
</dbReference>
<keyword evidence="1" id="KW-1134">Transmembrane beta strand</keyword>
<keyword evidence="1" id="KW-0812">Transmembrane</keyword>
<gene>
    <name evidence="2" type="ORF">GK091_07265</name>
</gene>
<comment type="caution">
    <text evidence="2">The sequence shown here is derived from an EMBL/GenBank/DDBJ whole genome shotgun (WGS) entry which is preliminary data.</text>
</comment>
<dbReference type="Proteomes" id="UP000477386">
    <property type="component" value="Unassembled WGS sequence"/>
</dbReference>
<keyword evidence="1" id="KW-0813">Transport</keyword>
<comment type="subcellular location">
    <subcellularLocation>
        <location evidence="1">Cell outer membrane</location>
        <topology evidence="1">Multi-pass membrane protein</topology>
    </subcellularLocation>
</comment>
<keyword evidence="1" id="KW-0998">Cell outer membrane</keyword>
<accession>A0A6M0IFZ6</accession>
<dbReference type="EMBL" id="JAAGNZ010000001">
    <property type="protein sequence ID" value="NEU66675.1"/>
    <property type="molecule type" value="Genomic_DNA"/>
</dbReference>
<dbReference type="SUPFAM" id="SSF56935">
    <property type="entry name" value="Porins"/>
    <property type="match status" value="1"/>
</dbReference>
<dbReference type="RefSeq" id="WP_164035923.1">
    <property type="nucleotide sequence ID" value="NZ_JAAGNZ010000001.1"/>
</dbReference>